<dbReference type="GO" id="GO:0015990">
    <property type="term" value="P:electron transport coupled proton transport"/>
    <property type="evidence" value="ECO:0007669"/>
    <property type="project" value="TreeGrafter"/>
</dbReference>
<keyword evidence="10" id="KW-0830">Ubiquinone</keyword>
<reference evidence="12" key="1">
    <citation type="journal article" date="2014" name="Mitochondrial DNA">
        <title>The complete mitochondrial genome of Chinese green hydra, Hydra sinensis (Hydroida: Hydridae).</title>
        <authorList>
            <person name="Pan H.C."/>
            <person name="Qian X.C."/>
            <person name="Li P."/>
            <person name="Li X.F."/>
            <person name="Wang A.T."/>
        </authorList>
    </citation>
    <scope>NUCLEOTIDE SEQUENCE</scope>
</reference>
<dbReference type="GO" id="GO:0042773">
    <property type="term" value="P:ATP synthesis coupled electron transport"/>
    <property type="evidence" value="ECO:0007669"/>
    <property type="project" value="InterPro"/>
</dbReference>
<keyword evidence="10" id="KW-0520">NAD</keyword>
<dbReference type="PANTHER" id="PTHR43507">
    <property type="entry name" value="NADH-UBIQUINONE OXIDOREDUCTASE CHAIN 4"/>
    <property type="match status" value="1"/>
</dbReference>
<gene>
    <name evidence="12" type="primary">ND4</name>
</gene>
<keyword evidence="10" id="KW-0249">Electron transport</keyword>
<evidence type="ECO:0000256" key="7">
    <source>
        <dbReference type="ARBA" id="ARBA00022989"/>
    </source>
</evidence>
<feature type="transmembrane region" description="Helical" evidence="10">
    <location>
        <begin position="452"/>
        <end position="479"/>
    </location>
</feature>
<proteinExistence type="inferred from homology"/>
<dbReference type="EC" id="7.1.1.2" evidence="4 10"/>
<feature type="transmembrane region" description="Helical" evidence="10">
    <location>
        <begin position="197"/>
        <end position="219"/>
    </location>
</feature>
<name>R4IXA5_9CNID</name>
<feature type="transmembrane region" description="Helical" evidence="10">
    <location>
        <begin position="369"/>
        <end position="391"/>
    </location>
</feature>
<feature type="transmembrane region" description="Helical" evidence="10">
    <location>
        <begin position="76"/>
        <end position="100"/>
    </location>
</feature>
<comment type="function">
    <text evidence="1">Core subunit of the mitochondrial membrane respiratory chain NADH dehydrogenase (Complex I) that is believed to belong to the minimal assembly required for catalysis. Complex I functions in the transfer of electrons from NADH to the respiratory chain. The immediate electron acceptor for the enzyme is believed to be ubiquinone.</text>
</comment>
<geneLocation type="mitochondrion" evidence="12"/>
<feature type="transmembrane region" description="Helical" evidence="10">
    <location>
        <begin position="239"/>
        <end position="258"/>
    </location>
</feature>
<evidence type="ECO:0000256" key="6">
    <source>
        <dbReference type="ARBA" id="ARBA00022692"/>
    </source>
</evidence>
<keyword evidence="10" id="KW-0813">Transport</keyword>
<keyword evidence="8 10" id="KW-0472">Membrane</keyword>
<dbReference type="GO" id="GO:0031966">
    <property type="term" value="C:mitochondrial membrane"/>
    <property type="evidence" value="ECO:0007669"/>
    <property type="project" value="UniProtKB-SubCell"/>
</dbReference>
<feature type="transmembrane region" description="Helical" evidence="10">
    <location>
        <begin position="134"/>
        <end position="155"/>
    </location>
</feature>
<dbReference type="PRINTS" id="PR01437">
    <property type="entry name" value="NUOXDRDTASE4"/>
</dbReference>
<comment type="catalytic activity">
    <reaction evidence="9 10">
        <text>a ubiquinone + NADH + 5 H(+)(in) = a ubiquinol + NAD(+) + 4 H(+)(out)</text>
        <dbReference type="Rhea" id="RHEA:29091"/>
        <dbReference type="Rhea" id="RHEA-COMP:9565"/>
        <dbReference type="Rhea" id="RHEA-COMP:9566"/>
        <dbReference type="ChEBI" id="CHEBI:15378"/>
        <dbReference type="ChEBI" id="CHEBI:16389"/>
        <dbReference type="ChEBI" id="CHEBI:17976"/>
        <dbReference type="ChEBI" id="CHEBI:57540"/>
        <dbReference type="ChEBI" id="CHEBI:57945"/>
        <dbReference type="EC" id="7.1.1.2"/>
    </reaction>
</comment>
<dbReference type="EMBL" id="JX089978">
    <property type="protein sequence ID" value="AGE65903.1"/>
    <property type="molecule type" value="Genomic_DNA"/>
</dbReference>
<feature type="transmembrane region" description="Helical" evidence="10">
    <location>
        <begin position="324"/>
        <end position="349"/>
    </location>
</feature>
<evidence type="ECO:0000313" key="12">
    <source>
        <dbReference type="EMBL" id="AGE65903.1"/>
    </source>
</evidence>
<evidence type="ECO:0000256" key="10">
    <source>
        <dbReference type="RuleBase" id="RU003297"/>
    </source>
</evidence>
<dbReference type="RefSeq" id="YP_008081032.1">
    <property type="nucleotide sequence ID" value="NC_021406.1"/>
</dbReference>
<evidence type="ECO:0000256" key="4">
    <source>
        <dbReference type="ARBA" id="ARBA00012944"/>
    </source>
</evidence>
<dbReference type="CTD" id="4538"/>
<dbReference type="InterPro" id="IPR010227">
    <property type="entry name" value="NADH_Q_OxRdtase_chainM/4"/>
</dbReference>
<keyword evidence="10 12" id="KW-0496">Mitochondrion</keyword>
<dbReference type="InterPro" id="IPR003918">
    <property type="entry name" value="NADH_UbQ_OxRdtase"/>
</dbReference>
<dbReference type="InterPro" id="IPR001750">
    <property type="entry name" value="ND/Mrp_TM"/>
</dbReference>
<evidence type="ECO:0000256" key="9">
    <source>
        <dbReference type="ARBA" id="ARBA00049551"/>
    </source>
</evidence>
<feature type="transmembrane region" description="Helical" evidence="10">
    <location>
        <begin position="112"/>
        <end position="128"/>
    </location>
</feature>
<keyword evidence="6 10" id="KW-0812">Transmembrane</keyword>
<comment type="function">
    <text evidence="10">Core subunit of the mitochondrial membrane respiratory chain NADH dehydrogenase (Complex I) which catalyzes electron transfer from NADH through the respiratory chain, using ubiquinone as an electron acceptor. Essential for the catalytic activity and assembly of complex I.</text>
</comment>
<evidence type="ECO:0000256" key="2">
    <source>
        <dbReference type="ARBA" id="ARBA00004141"/>
    </source>
</evidence>
<dbReference type="GO" id="GO:0003954">
    <property type="term" value="F:NADH dehydrogenase activity"/>
    <property type="evidence" value="ECO:0007669"/>
    <property type="project" value="TreeGrafter"/>
</dbReference>
<feature type="transmembrane region" description="Helical" evidence="10">
    <location>
        <begin position="162"/>
        <end position="185"/>
    </location>
</feature>
<dbReference type="GO" id="GO:0048039">
    <property type="term" value="F:ubiquinone binding"/>
    <property type="evidence" value="ECO:0007669"/>
    <property type="project" value="TreeGrafter"/>
</dbReference>
<evidence type="ECO:0000259" key="11">
    <source>
        <dbReference type="Pfam" id="PF00361"/>
    </source>
</evidence>
<comment type="subcellular location">
    <subcellularLocation>
        <location evidence="2">Membrane</location>
        <topology evidence="2">Multi-pass membrane protein</topology>
    </subcellularLocation>
    <subcellularLocation>
        <location evidence="10">Mitochondrion membrane</location>
        <topology evidence="10">Multi-pass membrane protein</topology>
    </subcellularLocation>
</comment>
<evidence type="ECO:0000256" key="3">
    <source>
        <dbReference type="ARBA" id="ARBA00009025"/>
    </source>
</evidence>
<organism evidence="12">
    <name type="scientific">Hydra sinensis</name>
    <dbReference type="NCBI Taxonomy" id="570418"/>
    <lineage>
        <taxon>Eukaryota</taxon>
        <taxon>Metazoa</taxon>
        <taxon>Cnidaria</taxon>
        <taxon>Hydrozoa</taxon>
        <taxon>Hydroidolina</taxon>
        <taxon>Anthoathecata</taxon>
        <taxon>Aplanulata</taxon>
        <taxon>Hydridae</taxon>
        <taxon>Hydra</taxon>
    </lineage>
</organism>
<accession>R4IXA5</accession>
<feature type="transmembrane region" description="Helical" evidence="10">
    <location>
        <begin position="26"/>
        <end position="47"/>
    </location>
</feature>
<dbReference type="GeneID" id="15822565"/>
<feature type="transmembrane region" description="Helical" evidence="10">
    <location>
        <begin position="403"/>
        <end position="426"/>
    </location>
</feature>
<feature type="transmembrane region" description="Helical" evidence="10">
    <location>
        <begin position="264"/>
        <end position="288"/>
    </location>
</feature>
<dbReference type="PANTHER" id="PTHR43507:SF1">
    <property type="entry name" value="NADH-UBIQUINONE OXIDOREDUCTASE CHAIN 4"/>
    <property type="match status" value="1"/>
</dbReference>
<dbReference type="Pfam" id="PF00361">
    <property type="entry name" value="Proton_antipo_M"/>
    <property type="match status" value="1"/>
</dbReference>
<dbReference type="GO" id="GO:0008137">
    <property type="term" value="F:NADH dehydrogenase (ubiquinone) activity"/>
    <property type="evidence" value="ECO:0007669"/>
    <property type="project" value="UniProtKB-UniRule"/>
</dbReference>
<sequence length="483" mass="55113">MITTIYIIPILAIIHITILEKNSKNIFNISLAWSILLVIHFTINLILNFKNLNFQFNKSLDYINLNYITFNWSNSIVAIDGISLFFIGLSIILIPLSILISSRSIKIFKKEFNILLFIVILILLLFFSTLNLLIFYILFEATLIPIFIIIGIWGYREERIKATFYFFFYTLIGSLLMLLSIIKIYSITGSNNYENLLLINIPFVTQVWLFIGIFFGLAVKIPMVPFHIWLPQAHVEAPIAGSILLAGILLKLGGYGMIRLCYPLFPIAFNFYSPFIVIISIIAIIFGALTTCRQIDIKRLIAYSSISHMGLIVIGIFSNCVEGIIGGLLMMIAHGFSSSGLFIISSILYSRFHSRTIKYFKGLTTCMPLLSICCFVIILANISFPMTFNFIAELFLIVSIVKYSFIIMIFTSLGIFINLIYSLYIYNKMFFGYNSSYIISIRDINNFEFQTLNLIIIFIVILGINPNLIINSIILSSYIQISY</sequence>
<evidence type="ECO:0000256" key="1">
    <source>
        <dbReference type="ARBA" id="ARBA00003257"/>
    </source>
</evidence>
<feature type="transmembrane region" description="Helical" evidence="10">
    <location>
        <begin position="300"/>
        <end position="318"/>
    </location>
</feature>
<feature type="domain" description="NADH:quinone oxidoreductase/Mrp antiporter transmembrane" evidence="11">
    <location>
        <begin position="131"/>
        <end position="416"/>
    </location>
</feature>
<evidence type="ECO:0000256" key="5">
    <source>
        <dbReference type="ARBA" id="ARBA00021006"/>
    </source>
</evidence>
<evidence type="ECO:0000256" key="8">
    <source>
        <dbReference type="ARBA" id="ARBA00023136"/>
    </source>
</evidence>
<dbReference type="AlphaFoldDB" id="R4IXA5"/>
<protein>
    <recommendedName>
        <fullName evidence="5 10">NADH-ubiquinone oxidoreductase chain 4</fullName>
        <ecNumber evidence="4 10">7.1.1.2</ecNumber>
    </recommendedName>
</protein>
<dbReference type="NCBIfam" id="TIGR01972">
    <property type="entry name" value="NDH_I_M"/>
    <property type="match status" value="1"/>
</dbReference>
<keyword evidence="10" id="KW-0679">Respiratory chain</keyword>
<keyword evidence="7 10" id="KW-1133">Transmembrane helix</keyword>
<comment type="similarity">
    <text evidence="3 10">Belongs to the complex I subunit 4 family.</text>
</comment>